<proteinExistence type="predicted"/>
<name>A0A1B2EU84_9HYPH</name>
<dbReference type="InterPro" id="IPR045601">
    <property type="entry name" value="DUF6455"/>
</dbReference>
<evidence type="ECO:0000313" key="2">
    <source>
        <dbReference type="EMBL" id="ANY83533.1"/>
    </source>
</evidence>
<dbReference type="AlphaFoldDB" id="A0A1B2EU84"/>
<dbReference type="KEGG" id="moc:BB934_35310"/>
<dbReference type="EMBL" id="CP016618">
    <property type="protein sequence ID" value="ANY83533.1"/>
    <property type="molecule type" value="Genomic_DNA"/>
</dbReference>
<protein>
    <recommendedName>
        <fullName evidence="1">DUF6455 domain-containing protein</fullName>
    </recommendedName>
</protein>
<feature type="domain" description="DUF6455" evidence="1">
    <location>
        <begin position="2"/>
        <end position="74"/>
    </location>
</feature>
<organism evidence="2">
    <name type="scientific">Microvirga ossetica</name>
    <dbReference type="NCBI Taxonomy" id="1882682"/>
    <lineage>
        <taxon>Bacteria</taxon>
        <taxon>Pseudomonadati</taxon>
        <taxon>Pseudomonadota</taxon>
        <taxon>Alphaproteobacteria</taxon>
        <taxon>Hyphomicrobiales</taxon>
        <taxon>Methylobacteriaceae</taxon>
        <taxon>Microvirga</taxon>
    </lineage>
</organism>
<geneLocation type="plasmid" evidence="2">
    <name>unnamed3</name>
</geneLocation>
<accession>A0A1B2EU84</accession>
<evidence type="ECO:0000259" key="1">
    <source>
        <dbReference type="Pfam" id="PF20056"/>
    </source>
</evidence>
<keyword evidence="2" id="KW-0614">Plasmid</keyword>
<dbReference type="Pfam" id="PF20056">
    <property type="entry name" value="DUF6455"/>
    <property type="match status" value="1"/>
</dbReference>
<gene>
    <name evidence="2" type="ORF">BB934_35310</name>
</gene>
<sequence>MERQASLFGRMMERVGADPGATARDRFDGGFSAACRRCLACQNATDFGRWLEGGGADEPPLFCANAAFLNCVRASGTA</sequence>
<dbReference type="OrthoDB" id="7961152at2"/>
<reference evidence="2" key="1">
    <citation type="submission" date="2016-07" db="EMBL/GenBank/DDBJ databases">
        <title>Microvirga ossetica sp. nov. a new species of rhizobia isolated from root nodules of the legume species Vicia alpestris Steven originated from North Ossetia region in the Caucasus.</title>
        <authorList>
            <person name="Safronova V.I."/>
            <person name="Kuznetsova I.G."/>
            <person name="Sazanova A.L."/>
            <person name="Belimov A."/>
            <person name="Andronov E."/>
            <person name="Osledkin Y.S."/>
            <person name="Onishchuk O.P."/>
            <person name="Kurchak O.N."/>
            <person name="Shaposhnikov A.I."/>
            <person name="Willems A."/>
            <person name="Tikhonovich I.A."/>
        </authorList>
    </citation>
    <scope>NUCLEOTIDE SEQUENCE [LARGE SCALE GENOMIC DNA]</scope>
    <source>
        <strain evidence="2">V5/3M</strain>
        <plasmid evidence="2">unnamed3</plasmid>
    </source>
</reference>
<dbReference type="RefSeq" id="WP_099514537.1">
    <property type="nucleotide sequence ID" value="NZ_CP016618.1"/>
</dbReference>